<comment type="caution">
    <text evidence="2">The sequence shown here is derived from an EMBL/GenBank/DDBJ whole genome shotgun (WGS) entry which is preliminary data.</text>
</comment>
<accession>A0ABR1GFS7</accession>
<dbReference type="Proteomes" id="UP001363151">
    <property type="component" value="Unassembled WGS sequence"/>
</dbReference>
<gene>
    <name evidence="2" type="ORF">SO694_0043001</name>
</gene>
<evidence type="ECO:0000256" key="1">
    <source>
        <dbReference type="SAM" id="MobiDB-lite"/>
    </source>
</evidence>
<evidence type="ECO:0000313" key="3">
    <source>
        <dbReference type="Proteomes" id="UP001363151"/>
    </source>
</evidence>
<organism evidence="2 3">
    <name type="scientific">Aureococcus anophagefferens</name>
    <name type="common">Harmful bloom alga</name>
    <dbReference type="NCBI Taxonomy" id="44056"/>
    <lineage>
        <taxon>Eukaryota</taxon>
        <taxon>Sar</taxon>
        <taxon>Stramenopiles</taxon>
        <taxon>Ochrophyta</taxon>
        <taxon>Pelagophyceae</taxon>
        <taxon>Pelagomonadales</taxon>
        <taxon>Pelagomonadaceae</taxon>
        <taxon>Aureococcus</taxon>
    </lineage>
</organism>
<feature type="region of interest" description="Disordered" evidence="1">
    <location>
        <begin position="1"/>
        <end position="33"/>
    </location>
</feature>
<sequence length="582" mass="63430">MGASLSGFVAKAPAPPAEAPPATKRPRPASGKDASFTRVLEAENNVTTILAFAGYRTVLTLETLCPRARRVVRGARVELDVSQETDLTLATMIAMRGELFEARRAGVFKDVEYTFEFNYDDWSHRAADVVYRGDRPLLLSPPPRGAAVDGLRGGADCDKARSACAVAAVDRRRAALLSIGFVSVELGTKSGDGGRGVGAMCSLAHRHLSQPIETRYRRDKQAVPAELLDAMGGIHCPRRLVEAAERREAPLQEEDHATRVHLDRAIRQAARASVVLDEPSLRRILVLTWKYMSENGWPALSEAVFEQEVCGPAGVGATAAVWEETHSVAASTFETFVIRQENKNFKNSNGVWSAALAVLDDLATRRDGEPSDEAGKQRWQAAIQPLLGAERLHTLAVNDEVEFAVGDPDGIPVEDDLEWTRGTIVRIVKHKAVVRVGEDEREVYFGQLRLVEERPCPAVVLLAHAVADHRNGLVRMLMNSERMSLPLSYVVGEPGKAISVRTDKRCTALDHAIVSKNFVAIGMFWAAYAEPAPEDYGGAWRAVLATSRSLVKALDRDADWSPTEQAVAGDFFALAHGSDSTV</sequence>
<proteinExistence type="predicted"/>
<reference evidence="2 3" key="1">
    <citation type="submission" date="2024-03" db="EMBL/GenBank/DDBJ databases">
        <title>Aureococcus anophagefferens CCMP1851 and Kratosvirus quantuckense: Draft genome of a second virus-susceptible host strain in the model system.</title>
        <authorList>
            <person name="Chase E."/>
            <person name="Truchon A.R."/>
            <person name="Schepens W."/>
            <person name="Wilhelm S.W."/>
        </authorList>
    </citation>
    <scope>NUCLEOTIDE SEQUENCE [LARGE SCALE GENOMIC DNA]</scope>
    <source>
        <strain evidence="2 3">CCMP1851</strain>
    </source>
</reference>
<evidence type="ECO:0000313" key="2">
    <source>
        <dbReference type="EMBL" id="KAK7254975.1"/>
    </source>
</evidence>
<dbReference type="EMBL" id="JBBJCI010000003">
    <property type="protein sequence ID" value="KAK7254975.1"/>
    <property type="molecule type" value="Genomic_DNA"/>
</dbReference>
<keyword evidence="3" id="KW-1185">Reference proteome</keyword>
<protein>
    <submittedName>
        <fullName evidence="2">Uncharacterized protein</fullName>
    </submittedName>
</protein>
<name>A0ABR1GFS7_AURAN</name>